<dbReference type="Proteomes" id="UP000270296">
    <property type="component" value="Unassembled WGS sequence"/>
</dbReference>
<keyword evidence="3" id="KW-1185">Reference proteome</keyword>
<accession>A0A183ILL3</accession>
<dbReference type="SMART" id="SM00150">
    <property type="entry name" value="SPEC"/>
    <property type="match status" value="2"/>
</dbReference>
<feature type="region of interest" description="Disordered" evidence="1">
    <location>
        <begin position="1"/>
        <end position="28"/>
    </location>
</feature>
<reference evidence="2 3" key="2">
    <citation type="submission" date="2018-11" db="EMBL/GenBank/DDBJ databases">
        <authorList>
            <consortium name="Pathogen Informatics"/>
        </authorList>
    </citation>
    <scope>NUCLEOTIDE SEQUENCE [LARGE SCALE GENOMIC DNA]</scope>
</reference>
<dbReference type="WBParaSite" id="SBAD_0000470101-mRNA-1">
    <property type="protein sequence ID" value="SBAD_0000470101-mRNA-1"/>
    <property type="gene ID" value="SBAD_0000470101"/>
</dbReference>
<dbReference type="SUPFAM" id="SSF46966">
    <property type="entry name" value="Spectrin repeat"/>
    <property type="match status" value="2"/>
</dbReference>
<feature type="compositionally biased region" description="Low complexity" evidence="1">
    <location>
        <begin position="1"/>
        <end position="10"/>
    </location>
</feature>
<evidence type="ECO:0000313" key="4">
    <source>
        <dbReference type="WBParaSite" id="SBAD_0000470101-mRNA-1"/>
    </source>
</evidence>
<dbReference type="Gene3D" id="1.20.58.60">
    <property type="match status" value="1"/>
</dbReference>
<evidence type="ECO:0000313" key="2">
    <source>
        <dbReference type="EMBL" id="VDP04603.1"/>
    </source>
</evidence>
<dbReference type="InterPro" id="IPR002017">
    <property type="entry name" value="Spectrin_repeat"/>
</dbReference>
<dbReference type="InterPro" id="IPR018159">
    <property type="entry name" value="Spectrin/alpha-actinin"/>
</dbReference>
<proteinExistence type="predicted"/>
<organism evidence="4">
    <name type="scientific">Soboliphyme baturini</name>
    <dbReference type="NCBI Taxonomy" id="241478"/>
    <lineage>
        <taxon>Eukaryota</taxon>
        <taxon>Metazoa</taxon>
        <taxon>Ecdysozoa</taxon>
        <taxon>Nematoda</taxon>
        <taxon>Enoplea</taxon>
        <taxon>Dorylaimia</taxon>
        <taxon>Dioctophymatida</taxon>
        <taxon>Dioctophymatoidea</taxon>
        <taxon>Soboliphymatidae</taxon>
        <taxon>Soboliphyme</taxon>
    </lineage>
</organism>
<name>A0A183ILL3_9BILA</name>
<evidence type="ECO:0000256" key="1">
    <source>
        <dbReference type="SAM" id="MobiDB-lite"/>
    </source>
</evidence>
<dbReference type="OrthoDB" id="10057795at2759"/>
<protein>
    <submittedName>
        <fullName evidence="4">DHC_N2 domain-containing protein</fullName>
    </submittedName>
</protein>
<dbReference type="CDD" id="cd00176">
    <property type="entry name" value="SPEC"/>
    <property type="match status" value="1"/>
</dbReference>
<dbReference type="AlphaFoldDB" id="A0A183ILL3"/>
<reference evidence="4" key="1">
    <citation type="submission" date="2016-06" db="UniProtKB">
        <authorList>
            <consortium name="WormBaseParasite"/>
        </authorList>
    </citation>
    <scope>IDENTIFICATION</scope>
</reference>
<gene>
    <name evidence="2" type="ORF">SBAD_LOCUS4509</name>
</gene>
<sequence>MQTTTESSSETTDHYVDAPEPITDSSSNDWSTVVWKLESALNMLFSNVSTVTSVPFAEILESSNTWLDYASSLVEHECIDVEALHKNPSPVINQVKEKLEFVKQYQSRVDMLQNRFEESLKTVTSDGHVDPNFQKNFDLFIEKWSGLVEKITAAVEMLSNFIETTPTPHLEEALRSLSEWLSCAEDVIATQDLDSIDKLDNLQNEMGIQHENLNFIISAADDFIGEHPENFIRFSEELVNIVPRWNDIEQVLNNQLTRLENGFAKLQDWSMCAVELEKWMNQVTQFIHSEKAAMGNIETLRKQLEQSQGLINDTVVLEAKMKQMETCSNELKSICKPSVKEYVSNRMEEIDARWADVLRLIKAKHSR</sequence>
<evidence type="ECO:0000313" key="3">
    <source>
        <dbReference type="Proteomes" id="UP000270296"/>
    </source>
</evidence>
<dbReference type="EMBL" id="UZAM01008363">
    <property type="protein sequence ID" value="VDP04603.1"/>
    <property type="molecule type" value="Genomic_DNA"/>
</dbReference>
<dbReference type="Pfam" id="PF00435">
    <property type="entry name" value="Spectrin"/>
    <property type="match status" value="1"/>
</dbReference>